<dbReference type="PANTHER" id="PTHR32308:SF0">
    <property type="entry name" value="HPCH_HPAI ALDOLASE_CITRATE LYASE DOMAIN-CONTAINING PROTEIN"/>
    <property type="match status" value="1"/>
</dbReference>
<dbReference type="AlphaFoldDB" id="A0A844YGY8"/>
<dbReference type="PIRSF" id="PIRSF015582">
    <property type="entry name" value="Cit_lyase_B"/>
    <property type="match status" value="1"/>
</dbReference>
<dbReference type="EMBL" id="WTYN01000001">
    <property type="protein sequence ID" value="MXO62308.1"/>
    <property type="molecule type" value="Genomic_DNA"/>
</dbReference>
<gene>
    <name evidence="6" type="ORF">GRI48_04700</name>
</gene>
<name>A0A844YGY8_9SPHN</name>
<dbReference type="GO" id="GO:0016829">
    <property type="term" value="F:lyase activity"/>
    <property type="evidence" value="ECO:0007669"/>
    <property type="project" value="UniProtKB-KW"/>
</dbReference>
<comment type="cofactor">
    <cofactor evidence="1">
        <name>Mg(2+)</name>
        <dbReference type="ChEBI" id="CHEBI:18420"/>
    </cofactor>
</comment>
<comment type="caution">
    <text evidence="6">The sequence shown here is derived from an EMBL/GenBank/DDBJ whole genome shotgun (WGS) entry which is preliminary data.</text>
</comment>
<dbReference type="InterPro" id="IPR005000">
    <property type="entry name" value="Aldolase/citrate-lyase_domain"/>
</dbReference>
<dbReference type="GO" id="GO:0000287">
    <property type="term" value="F:magnesium ion binding"/>
    <property type="evidence" value="ECO:0007669"/>
    <property type="project" value="TreeGrafter"/>
</dbReference>
<dbReference type="InterPro" id="IPR015813">
    <property type="entry name" value="Pyrv/PenolPyrv_kinase-like_dom"/>
</dbReference>
<evidence type="ECO:0000256" key="1">
    <source>
        <dbReference type="ARBA" id="ARBA00001946"/>
    </source>
</evidence>
<sequence>MKSWLIVRADEEALLASAATSGAGVVVVDCGFAAGDRAKDEARHAARDWLSSHRQQVLAHGRFARWVRISPIHDAAWRDDLETVMAAAPEGILLPECSGPGQLQEIAAQLYEVEQRNGIQHGATRIVPQVGSRAGDALNIRSFAEESHPRLAGLTWDARALAHSLGSRRTRDGFGGFTDAMRHVRASVLLTAHARGIMAIESAHAVAKDIEGADAAAKAARADGFSAMAARHPAHVGPINKAFEPTPEERSDALSIVAAFASNPGMETLPHKGRRIGASELARARRLLGQEEDAEPGVRQEARSLV</sequence>
<comment type="similarity">
    <text evidence="2">Belongs to the HpcH/HpaI aldolase family.</text>
</comment>
<dbReference type="OrthoDB" id="9800547at2"/>
<dbReference type="GO" id="GO:0006107">
    <property type="term" value="P:oxaloacetate metabolic process"/>
    <property type="evidence" value="ECO:0007669"/>
    <property type="project" value="TreeGrafter"/>
</dbReference>
<keyword evidence="3" id="KW-0479">Metal-binding</keyword>
<dbReference type="Proteomes" id="UP000445582">
    <property type="component" value="Unassembled WGS sequence"/>
</dbReference>
<dbReference type="SUPFAM" id="SSF51621">
    <property type="entry name" value="Phosphoenolpyruvate/pyruvate domain"/>
    <property type="match status" value="1"/>
</dbReference>
<reference evidence="6 7" key="1">
    <citation type="submission" date="2019-12" db="EMBL/GenBank/DDBJ databases">
        <title>Genomic-based taxomic classification of the family Erythrobacteraceae.</title>
        <authorList>
            <person name="Xu L."/>
        </authorList>
    </citation>
    <scope>NUCLEOTIDE SEQUENCE [LARGE SCALE GENOMIC DNA]</scope>
    <source>
        <strain evidence="6 7">MCCC 1A09965</strain>
    </source>
</reference>
<dbReference type="Gene3D" id="3.20.20.60">
    <property type="entry name" value="Phosphoenolpyruvate-binding domains"/>
    <property type="match status" value="1"/>
</dbReference>
<keyword evidence="6" id="KW-0456">Lyase</keyword>
<protein>
    <submittedName>
        <fullName evidence="6">CoA ester lyase</fullName>
    </submittedName>
</protein>
<dbReference type="PANTHER" id="PTHR32308">
    <property type="entry name" value="LYASE BETA SUBUNIT, PUTATIVE (AFU_ORTHOLOGUE AFUA_4G13030)-RELATED"/>
    <property type="match status" value="1"/>
</dbReference>
<dbReference type="InterPro" id="IPR040442">
    <property type="entry name" value="Pyrv_kinase-like_dom_sf"/>
</dbReference>
<evidence type="ECO:0000313" key="6">
    <source>
        <dbReference type="EMBL" id="MXO62308.1"/>
    </source>
</evidence>
<dbReference type="InterPro" id="IPR011206">
    <property type="entry name" value="Citrate_lyase_beta/mcl1/mcl2"/>
</dbReference>
<evidence type="ECO:0000313" key="7">
    <source>
        <dbReference type="Proteomes" id="UP000445582"/>
    </source>
</evidence>
<evidence type="ECO:0000256" key="3">
    <source>
        <dbReference type="ARBA" id="ARBA00022723"/>
    </source>
</evidence>
<dbReference type="Pfam" id="PF03328">
    <property type="entry name" value="HpcH_HpaI"/>
    <property type="match status" value="1"/>
</dbReference>
<accession>A0A844YGY8</accession>
<evidence type="ECO:0000256" key="4">
    <source>
        <dbReference type="ARBA" id="ARBA00022842"/>
    </source>
</evidence>
<dbReference type="RefSeq" id="WP_160672120.1">
    <property type="nucleotide sequence ID" value="NZ_WTYN01000001.1"/>
</dbReference>
<evidence type="ECO:0000256" key="2">
    <source>
        <dbReference type="ARBA" id="ARBA00005568"/>
    </source>
</evidence>
<proteinExistence type="inferred from homology"/>
<evidence type="ECO:0000259" key="5">
    <source>
        <dbReference type="Pfam" id="PF03328"/>
    </source>
</evidence>
<keyword evidence="7" id="KW-1185">Reference proteome</keyword>
<organism evidence="6 7">
    <name type="scientific">Qipengyuania oceanensis</name>
    <dbReference type="NCBI Taxonomy" id="1463597"/>
    <lineage>
        <taxon>Bacteria</taxon>
        <taxon>Pseudomonadati</taxon>
        <taxon>Pseudomonadota</taxon>
        <taxon>Alphaproteobacteria</taxon>
        <taxon>Sphingomonadales</taxon>
        <taxon>Erythrobacteraceae</taxon>
        <taxon>Qipengyuania</taxon>
    </lineage>
</organism>
<keyword evidence="4" id="KW-0460">Magnesium</keyword>
<feature type="domain" description="HpcH/HpaI aldolase/citrate lyase" evidence="5">
    <location>
        <begin position="5"/>
        <end position="233"/>
    </location>
</feature>